<evidence type="ECO:0000256" key="8">
    <source>
        <dbReference type="ARBA" id="ARBA00023228"/>
    </source>
</evidence>
<keyword evidence="4" id="KW-0963">Cytoplasm</keyword>
<evidence type="ECO:0000256" key="10">
    <source>
        <dbReference type="ARBA" id="ARBA00035449"/>
    </source>
</evidence>
<feature type="transmembrane region" description="Helical" evidence="13">
    <location>
        <begin position="84"/>
        <end position="104"/>
    </location>
</feature>
<dbReference type="PANTHER" id="PTHR13551">
    <property type="entry name" value="BRAIN PROTEIN I3"/>
    <property type="match status" value="1"/>
</dbReference>
<sequence length="118" mass="12767">MQEIPPAADAPPAKSDVAIEIQSEAAPPPYHPTHSGQPNPPPPGPQVVYQQPPPPPTVHVIHTQPTPLVCPVCQNTLWLSHYPLSAWLVGILLFPIGILCCLMMKKRMCTKCGLRISA</sequence>
<keyword evidence="5 13" id="KW-0812">Transmembrane</keyword>
<dbReference type="HOGENOM" id="CLU_2075534_0_0_1"/>
<dbReference type="EMBL" id="KB631604">
    <property type="protein sequence ID" value="ERL84595.1"/>
    <property type="molecule type" value="Genomic_DNA"/>
</dbReference>
<dbReference type="PANTHER" id="PTHR13551:SF1">
    <property type="entry name" value="MEMBRANE PROTEIN BRI3"/>
    <property type="match status" value="1"/>
</dbReference>
<protein>
    <recommendedName>
        <fullName evidence="9">Membrane protein BRI3</fullName>
    </recommendedName>
    <alternativeName>
        <fullName evidence="10">Brain protein I3</fullName>
    </alternativeName>
</protein>
<organism evidence="14">
    <name type="scientific">Dendroctonus ponderosae</name>
    <name type="common">Mountain pine beetle</name>
    <dbReference type="NCBI Taxonomy" id="77166"/>
    <lineage>
        <taxon>Eukaryota</taxon>
        <taxon>Metazoa</taxon>
        <taxon>Ecdysozoa</taxon>
        <taxon>Arthropoda</taxon>
        <taxon>Hexapoda</taxon>
        <taxon>Insecta</taxon>
        <taxon>Pterygota</taxon>
        <taxon>Neoptera</taxon>
        <taxon>Endopterygota</taxon>
        <taxon>Coleoptera</taxon>
        <taxon>Polyphaga</taxon>
        <taxon>Cucujiformia</taxon>
        <taxon>Curculionidae</taxon>
        <taxon>Scolytinae</taxon>
        <taxon>Dendroctonus</taxon>
    </lineage>
</organism>
<comment type="subunit">
    <text evidence="11">Interacts with BRI3BP. Interacts with MGAT1 and IFITM3.</text>
</comment>
<evidence type="ECO:0000313" key="14">
    <source>
        <dbReference type="EMBL" id="ENN70875.1"/>
    </source>
</evidence>
<gene>
    <name evidence="16" type="primary">109544890</name>
    <name evidence="15" type="ORF">D910_02023</name>
    <name evidence="14" type="ORF">YQE_12280</name>
</gene>
<evidence type="ECO:0000256" key="1">
    <source>
        <dbReference type="ARBA" id="ARBA00004155"/>
    </source>
</evidence>
<feature type="compositionally biased region" description="Low complexity" evidence="12">
    <location>
        <begin position="1"/>
        <end position="13"/>
    </location>
</feature>
<keyword evidence="8" id="KW-0458">Lysosome</keyword>
<dbReference type="AlphaFoldDB" id="N6TNP7"/>
<evidence type="ECO:0000256" key="11">
    <source>
        <dbReference type="ARBA" id="ARBA00046593"/>
    </source>
</evidence>
<keyword evidence="6 13" id="KW-1133">Transmembrane helix</keyword>
<dbReference type="GO" id="GO:0048471">
    <property type="term" value="C:perinuclear region of cytoplasm"/>
    <property type="evidence" value="ECO:0007669"/>
    <property type="project" value="UniProtKB-SubCell"/>
</dbReference>
<feature type="region of interest" description="Disordered" evidence="12">
    <location>
        <begin position="1"/>
        <end position="56"/>
    </location>
</feature>
<keyword evidence="7 13" id="KW-0472">Membrane</keyword>
<evidence type="ECO:0000313" key="17">
    <source>
        <dbReference type="Proteomes" id="UP000019118"/>
    </source>
</evidence>
<evidence type="ECO:0000256" key="5">
    <source>
        <dbReference type="ARBA" id="ARBA00022692"/>
    </source>
</evidence>
<dbReference type="Pfam" id="PF10164">
    <property type="entry name" value="BRI3"/>
    <property type="match status" value="1"/>
</dbReference>
<dbReference type="GO" id="GO:0005765">
    <property type="term" value="C:lysosomal membrane"/>
    <property type="evidence" value="ECO:0007669"/>
    <property type="project" value="UniProtKB-SubCell"/>
</dbReference>
<evidence type="ECO:0000256" key="7">
    <source>
        <dbReference type="ARBA" id="ARBA00023136"/>
    </source>
</evidence>
<dbReference type="OrthoDB" id="2564984at2759"/>
<dbReference type="KEGG" id="dpa:109544890"/>
<accession>N6TNP7</accession>
<name>N6TNP7_DENPD</name>
<feature type="non-terminal residue" evidence="14">
    <location>
        <position position="1"/>
    </location>
</feature>
<proteinExistence type="inferred from homology"/>
<evidence type="ECO:0000256" key="2">
    <source>
        <dbReference type="ARBA" id="ARBA00004556"/>
    </source>
</evidence>
<evidence type="ECO:0000256" key="3">
    <source>
        <dbReference type="ARBA" id="ARBA00008090"/>
    </source>
</evidence>
<evidence type="ECO:0000313" key="16">
    <source>
        <dbReference type="EnsemblMetazoa" id="XP_019770869.1"/>
    </source>
</evidence>
<dbReference type="Proteomes" id="UP000030742">
    <property type="component" value="Unassembled WGS sequence"/>
</dbReference>
<dbReference type="InterPro" id="IPR019317">
    <property type="entry name" value="BRI3"/>
</dbReference>
<reference evidence="17 18" key="1">
    <citation type="journal article" date="2013" name="Genome Biol.">
        <title>Draft genome of the mountain pine beetle, Dendroctonus ponderosae Hopkins, a major forest pest.</title>
        <authorList>
            <person name="Keeling C.I."/>
            <person name="Yuen M.M."/>
            <person name="Liao N.Y."/>
            <person name="Docking T.R."/>
            <person name="Chan S.K."/>
            <person name="Taylor G.A."/>
            <person name="Palmquist D.L."/>
            <person name="Jackman S.D."/>
            <person name="Nguyen A."/>
            <person name="Li M."/>
            <person name="Henderson H."/>
            <person name="Janes J.K."/>
            <person name="Zhao Y."/>
            <person name="Pandoh P."/>
            <person name="Moore R."/>
            <person name="Sperling F.A."/>
            <person name="Huber D.P."/>
            <person name="Birol I."/>
            <person name="Jones S.J."/>
            <person name="Bohlmann J."/>
        </authorList>
    </citation>
    <scope>NUCLEOTIDE SEQUENCE</scope>
</reference>
<reference evidence="16" key="2">
    <citation type="submission" date="2024-08" db="UniProtKB">
        <authorList>
            <consortium name="EnsemblMetazoa"/>
        </authorList>
    </citation>
    <scope>IDENTIFICATION</scope>
</reference>
<comment type="similarity">
    <text evidence="3">Belongs to the BRI3 family.</text>
</comment>
<dbReference type="EMBL" id="KB741280">
    <property type="protein sequence ID" value="ENN70875.1"/>
    <property type="molecule type" value="Genomic_DNA"/>
</dbReference>
<evidence type="ECO:0000256" key="9">
    <source>
        <dbReference type="ARBA" id="ARBA00035284"/>
    </source>
</evidence>
<dbReference type="EnsemblMetazoa" id="XM_019915310.1">
    <property type="protein sequence ID" value="XP_019770869.1"/>
    <property type="gene ID" value="LOC109544890"/>
</dbReference>
<evidence type="ECO:0000313" key="15">
    <source>
        <dbReference type="EMBL" id="ERL84595.1"/>
    </source>
</evidence>
<evidence type="ECO:0000256" key="6">
    <source>
        <dbReference type="ARBA" id="ARBA00022989"/>
    </source>
</evidence>
<evidence type="ECO:0000256" key="13">
    <source>
        <dbReference type="SAM" id="Phobius"/>
    </source>
</evidence>
<evidence type="ECO:0000256" key="4">
    <source>
        <dbReference type="ARBA" id="ARBA00022490"/>
    </source>
</evidence>
<comment type="subcellular location">
    <subcellularLocation>
        <location evidence="2">Cytoplasm</location>
        <location evidence="2">Perinuclear region</location>
    </subcellularLocation>
    <subcellularLocation>
        <location evidence="1">Lysosome membrane</location>
        <topology evidence="1">Multi-pass membrane protein</topology>
    </subcellularLocation>
</comment>
<evidence type="ECO:0000256" key="12">
    <source>
        <dbReference type="SAM" id="MobiDB-lite"/>
    </source>
</evidence>
<keyword evidence="17" id="KW-1185">Reference proteome</keyword>
<feature type="compositionally biased region" description="Pro residues" evidence="12">
    <location>
        <begin position="38"/>
        <end position="56"/>
    </location>
</feature>
<evidence type="ECO:0000313" key="18">
    <source>
        <dbReference type="Proteomes" id="UP000030742"/>
    </source>
</evidence>
<dbReference type="Proteomes" id="UP000019118">
    <property type="component" value="Unassembled WGS sequence"/>
</dbReference>